<feature type="transmembrane region" description="Helical" evidence="6">
    <location>
        <begin position="179"/>
        <end position="200"/>
    </location>
</feature>
<dbReference type="EMBL" id="JAADZU010000028">
    <property type="protein sequence ID" value="NDK90031.1"/>
    <property type="molecule type" value="Genomic_DNA"/>
</dbReference>
<feature type="transmembrane region" description="Helical" evidence="6">
    <location>
        <begin position="69"/>
        <end position="89"/>
    </location>
</feature>
<feature type="transmembrane region" description="Helical" evidence="6">
    <location>
        <begin position="110"/>
        <end position="131"/>
    </location>
</feature>
<comment type="subcellular location">
    <subcellularLocation>
        <location evidence="1">Cell membrane</location>
        <topology evidence="1">Multi-pass membrane protein</topology>
    </subcellularLocation>
</comment>
<gene>
    <name evidence="7" type="ORF">GYA93_10620</name>
</gene>
<name>A0A7K3LPP1_9ACTN</name>
<keyword evidence="5 6" id="KW-0472">Membrane</keyword>
<dbReference type="Proteomes" id="UP000466307">
    <property type="component" value="Unassembled WGS sequence"/>
</dbReference>
<evidence type="ECO:0000313" key="8">
    <source>
        <dbReference type="Proteomes" id="UP000466307"/>
    </source>
</evidence>
<proteinExistence type="predicted"/>
<feature type="transmembrane region" description="Helical" evidence="6">
    <location>
        <begin position="6"/>
        <end position="29"/>
    </location>
</feature>
<evidence type="ECO:0000256" key="5">
    <source>
        <dbReference type="ARBA" id="ARBA00023136"/>
    </source>
</evidence>
<keyword evidence="2" id="KW-1003">Cell membrane</keyword>
<keyword evidence="4 6" id="KW-1133">Transmembrane helix</keyword>
<keyword evidence="3 6" id="KW-0812">Transmembrane</keyword>
<sequence length="204" mass="20901">MAWQSVAAFWAVSLVFVLTPGADWAYAIAAGVRDRTVVPAIGGMLGGHVLATVVVATGIAAVIAGTPEVMTAVTVTGALYLAWLGIATLRHPPTPQIAETSGDISWIRRAGKGFGVSALNPKVFLLIVALLPQFTTAGSGWPIGWQITALGAVHLIGCAAVYAAVGLSARRVLRARPSAARMVARVSGVAMIGIGAVLVLENVL</sequence>
<dbReference type="RefSeq" id="WP_053776800.1">
    <property type="nucleotide sequence ID" value="NZ_JAADZU010000028.1"/>
</dbReference>
<dbReference type="InterPro" id="IPR001123">
    <property type="entry name" value="LeuE-type"/>
</dbReference>
<feature type="transmembrane region" description="Helical" evidence="6">
    <location>
        <begin position="143"/>
        <end position="167"/>
    </location>
</feature>
<organism evidence="7 8">
    <name type="scientific">Gordonia desulfuricans</name>
    <dbReference type="NCBI Taxonomy" id="89051"/>
    <lineage>
        <taxon>Bacteria</taxon>
        <taxon>Bacillati</taxon>
        <taxon>Actinomycetota</taxon>
        <taxon>Actinomycetes</taxon>
        <taxon>Mycobacteriales</taxon>
        <taxon>Gordoniaceae</taxon>
        <taxon>Gordonia</taxon>
    </lineage>
</organism>
<evidence type="ECO:0000256" key="2">
    <source>
        <dbReference type="ARBA" id="ARBA00022475"/>
    </source>
</evidence>
<dbReference type="AlphaFoldDB" id="A0A7K3LPP1"/>
<protein>
    <submittedName>
        <fullName evidence="7">LysE family translocator</fullName>
    </submittedName>
</protein>
<accession>A0A7K3LPP1</accession>
<keyword evidence="8" id="KW-1185">Reference proteome</keyword>
<evidence type="ECO:0000256" key="3">
    <source>
        <dbReference type="ARBA" id="ARBA00022692"/>
    </source>
</evidence>
<dbReference type="PANTHER" id="PTHR30086:SF20">
    <property type="entry name" value="ARGININE EXPORTER PROTEIN ARGO-RELATED"/>
    <property type="match status" value="1"/>
</dbReference>
<evidence type="ECO:0000256" key="6">
    <source>
        <dbReference type="SAM" id="Phobius"/>
    </source>
</evidence>
<evidence type="ECO:0000256" key="4">
    <source>
        <dbReference type="ARBA" id="ARBA00022989"/>
    </source>
</evidence>
<reference evidence="7 8" key="1">
    <citation type="submission" date="2020-01" db="EMBL/GenBank/DDBJ databases">
        <title>Investigation of new actinobacteria for the biodesulphurisation of diesel fuel.</title>
        <authorList>
            <person name="Athi Narayanan S.M."/>
        </authorList>
    </citation>
    <scope>NUCLEOTIDE SEQUENCE [LARGE SCALE GENOMIC DNA]</scope>
    <source>
        <strain evidence="7 8">213E</strain>
    </source>
</reference>
<evidence type="ECO:0000256" key="1">
    <source>
        <dbReference type="ARBA" id="ARBA00004651"/>
    </source>
</evidence>
<dbReference type="PANTHER" id="PTHR30086">
    <property type="entry name" value="ARGININE EXPORTER PROTEIN ARGO"/>
    <property type="match status" value="1"/>
</dbReference>
<comment type="caution">
    <text evidence="7">The sequence shown here is derived from an EMBL/GenBank/DDBJ whole genome shotgun (WGS) entry which is preliminary data.</text>
</comment>
<evidence type="ECO:0000313" key="7">
    <source>
        <dbReference type="EMBL" id="NDK90031.1"/>
    </source>
</evidence>
<dbReference type="GO" id="GO:0015171">
    <property type="term" value="F:amino acid transmembrane transporter activity"/>
    <property type="evidence" value="ECO:0007669"/>
    <property type="project" value="TreeGrafter"/>
</dbReference>
<dbReference type="Pfam" id="PF01810">
    <property type="entry name" value="LysE"/>
    <property type="match status" value="1"/>
</dbReference>
<dbReference type="GO" id="GO:0005886">
    <property type="term" value="C:plasma membrane"/>
    <property type="evidence" value="ECO:0007669"/>
    <property type="project" value="UniProtKB-SubCell"/>
</dbReference>
<feature type="transmembrane region" description="Helical" evidence="6">
    <location>
        <begin position="41"/>
        <end position="63"/>
    </location>
</feature>